<dbReference type="InterPro" id="IPR036890">
    <property type="entry name" value="HATPase_C_sf"/>
</dbReference>
<dbReference type="InterPro" id="IPR003594">
    <property type="entry name" value="HATPase_dom"/>
</dbReference>
<name>A0ABS1BK53_9SPHI</name>
<evidence type="ECO:0000256" key="2">
    <source>
        <dbReference type="ARBA" id="ARBA00012438"/>
    </source>
</evidence>
<evidence type="ECO:0000256" key="4">
    <source>
        <dbReference type="SAM" id="Phobius"/>
    </source>
</evidence>
<keyword evidence="3" id="KW-0597">Phosphoprotein</keyword>
<evidence type="ECO:0000256" key="3">
    <source>
        <dbReference type="ARBA" id="ARBA00022553"/>
    </source>
</evidence>
<dbReference type="Proteomes" id="UP000660024">
    <property type="component" value="Unassembled WGS sequence"/>
</dbReference>
<dbReference type="Gene3D" id="1.10.287.130">
    <property type="match status" value="1"/>
</dbReference>
<dbReference type="InterPro" id="IPR005467">
    <property type="entry name" value="His_kinase_dom"/>
</dbReference>
<sequence length="556" mass="64300">MKAKNNSYRKNFALIISFMVLISVSLVLALILGYKLTKKYIENEFSALKIDVLEKTIAPYNTLFQNKIPEISFYQGFLDSTSAEKYADTVLKNYPFVEKILFYDAQVSNHHIEDGLRIGNFSVGIKKLYQFGANIKQKDKTIFDGKHPGTLSLSSGDEFNKISLKLASYIETADTTKALSSEQIFRVFYSIVNNKISYMNIPRRDDIKIYQDLMFKKLPPSPFYEQDVFSFELNPQKLKIINNHPELYQFITIKPLSYDPILEKPNLITTDIALPGAFSDYKMYFGSEPGFLGKEVNHRFYPIGVAVFMVYLILAFITFLIYRNLNINQKLFSLQYDFINNLTHEFKTPVSVIKIAGNNIKNSKELSDKERNHYGKILDEEADKLNDLMNKLLSFTQIENKAIKINYQEINLEVFAQNAIDAFQLKYPDYEIHLEIKKLKTFSTDPVLLNSIFHNLIENAYKYANEGQKDLKICIYKEKKDIVFSFKDRGIGIEAKELNHIFKKFYRIQNKYNQQGSVGLGLAFCKELVNFMNGKITVKSKIGKGSEFEVTLPYEK</sequence>
<dbReference type="EC" id="2.7.13.3" evidence="2"/>
<dbReference type="InterPro" id="IPR036097">
    <property type="entry name" value="HisK_dim/P_sf"/>
</dbReference>
<dbReference type="RefSeq" id="WP_200585997.1">
    <property type="nucleotide sequence ID" value="NZ_JAEHFY010000012.1"/>
</dbReference>
<dbReference type="PRINTS" id="PR00344">
    <property type="entry name" value="BCTRLSENSOR"/>
</dbReference>
<dbReference type="PANTHER" id="PTHR43547">
    <property type="entry name" value="TWO-COMPONENT HISTIDINE KINASE"/>
    <property type="match status" value="1"/>
</dbReference>
<keyword evidence="4" id="KW-0812">Transmembrane</keyword>
<dbReference type="CDD" id="cd00075">
    <property type="entry name" value="HATPase"/>
    <property type="match status" value="1"/>
</dbReference>
<keyword evidence="4" id="KW-1133">Transmembrane helix</keyword>
<dbReference type="Gene3D" id="3.30.565.10">
    <property type="entry name" value="Histidine kinase-like ATPase, C-terminal domain"/>
    <property type="match status" value="1"/>
</dbReference>
<dbReference type="PANTHER" id="PTHR43547:SF2">
    <property type="entry name" value="HYBRID SIGNAL TRANSDUCTION HISTIDINE KINASE C"/>
    <property type="match status" value="1"/>
</dbReference>
<feature type="transmembrane region" description="Helical" evidence="4">
    <location>
        <begin position="300"/>
        <end position="322"/>
    </location>
</feature>
<evidence type="ECO:0000313" key="7">
    <source>
        <dbReference type="Proteomes" id="UP000660024"/>
    </source>
</evidence>
<keyword evidence="6" id="KW-0418">Kinase</keyword>
<dbReference type="SMART" id="SM00387">
    <property type="entry name" value="HATPase_c"/>
    <property type="match status" value="1"/>
</dbReference>
<reference evidence="6 7" key="1">
    <citation type="submission" date="2020-12" db="EMBL/GenBank/DDBJ databases">
        <title>Bacterial novel species Pedobacter sp. SD-b isolated from soil.</title>
        <authorList>
            <person name="Jung H.-Y."/>
        </authorList>
    </citation>
    <scope>NUCLEOTIDE SEQUENCE [LARGE SCALE GENOMIC DNA]</scope>
    <source>
        <strain evidence="6 7">SD-b</strain>
    </source>
</reference>
<dbReference type="SUPFAM" id="SSF47384">
    <property type="entry name" value="Homodimeric domain of signal transducing histidine kinase"/>
    <property type="match status" value="1"/>
</dbReference>
<evidence type="ECO:0000256" key="1">
    <source>
        <dbReference type="ARBA" id="ARBA00000085"/>
    </source>
</evidence>
<accession>A0ABS1BK53</accession>
<keyword evidence="4" id="KW-0472">Membrane</keyword>
<protein>
    <recommendedName>
        <fullName evidence="2">histidine kinase</fullName>
        <ecNumber evidence="2">2.7.13.3</ecNumber>
    </recommendedName>
</protein>
<gene>
    <name evidence="6" type="ORF">I5M32_09455</name>
</gene>
<dbReference type="InterPro" id="IPR004358">
    <property type="entry name" value="Sig_transdc_His_kin-like_C"/>
</dbReference>
<dbReference type="PROSITE" id="PS50109">
    <property type="entry name" value="HIS_KIN"/>
    <property type="match status" value="1"/>
</dbReference>
<dbReference type="EMBL" id="JAEHFY010000012">
    <property type="protein sequence ID" value="MBK0383183.1"/>
    <property type="molecule type" value="Genomic_DNA"/>
</dbReference>
<evidence type="ECO:0000259" key="5">
    <source>
        <dbReference type="PROSITE" id="PS50109"/>
    </source>
</evidence>
<dbReference type="SMART" id="SM00388">
    <property type="entry name" value="HisKA"/>
    <property type="match status" value="1"/>
</dbReference>
<evidence type="ECO:0000313" key="6">
    <source>
        <dbReference type="EMBL" id="MBK0383183.1"/>
    </source>
</evidence>
<feature type="transmembrane region" description="Helical" evidence="4">
    <location>
        <begin position="12"/>
        <end position="34"/>
    </location>
</feature>
<dbReference type="Pfam" id="PF02518">
    <property type="entry name" value="HATPase_c"/>
    <property type="match status" value="1"/>
</dbReference>
<dbReference type="CDD" id="cd00082">
    <property type="entry name" value="HisKA"/>
    <property type="match status" value="1"/>
</dbReference>
<dbReference type="Pfam" id="PF00512">
    <property type="entry name" value="HisKA"/>
    <property type="match status" value="1"/>
</dbReference>
<proteinExistence type="predicted"/>
<dbReference type="SUPFAM" id="SSF55874">
    <property type="entry name" value="ATPase domain of HSP90 chaperone/DNA topoisomerase II/histidine kinase"/>
    <property type="match status" value="1"/>
</dbReference>
<comment type="catalytic activity">
    <reaction evidence="1">
        <text>ATP + protein L-histidine = ADP + protein N-phospho-L-histidine.</text>
        <dbReference type="EC" id="2.7.13.3"/>
    </reaction>
</comment>
<organism evidence="6 7">
    <name type="scientific">Pedobacter segetis</name>
    <dbReference type="NCBI Taxonomy" id="2793069"/>
    <lineage>
        <taxon>Bacteria</taxon>
        <taxon>Pseudomonadati</taxon>
        <taxon>Bacteroidota</taxon>
        <taxon>Sphingobacteriia</taxon>
        <taxon>Sphingobacteriales</taxon>
        <taxon>Sphingobacteriaceae</taxon>
        <taxon>Pedobacter</taxon>
    </lineage>
</organism>
<dbReference type="GO" id="GO:0016301">
    <property type="term" value="F:kinase activity"/>
    <property type="evidence" value="ECO:0007669"/>
    <property type="project" value="UniProtKB-KW"/>
</dbReference>
<feature type="domain" description="Histidine kinase" evidence="5">
    <location>
        <begin position="341"/>
        <end position="556"/>
    </location>
</feature>
<dbReference type="InterPro" id="IPR003661">
    <property type="entry name" value="HisK_dim/P_dom"/>
</dbReference>
<keyword evidence="6" id="KW-0808">Transferase</keyword>
<keyword evidence="7" id="KW-1185">Reference proteome</keyword>
<comment type="caution">
    <text evidence="6">The sequence shown here is derived from an EMBL/GenBank/DDBJ whole genome shotgun (WGS) entry which is preliminary data.</text>
</comment>